<dbReference type="InterPro" id="IPR002937">
    <property type="entry name" value="Amino_oxidase"/>
</dbReference>
<dbReference type="SUPFAM" id="SSF51905">
    <property type="entry name" value="FAD/NAD(P)-binding domain"/>
    <property type="match status" value="1"/>
</dbReference>
<dbReference type="Pfam" id="PF01593">
    <property type="entry name" value="Amino_oxidase"/>
    <property type="match status" value="1"/>
</dbReference>
<dbReference type="AlphaFoldDB" id="A0A9P0DTF4"/>
<gene>
    <name evidence="2" type="ORF">PHAECO_LOCUS7079</name>
</gene>
<evidence type="ECO:0000313" key="3">
    <source>
        <dbReference type="Proteomes" id="UP001153737"/>
    </source>
</evidence>
<sequence>MDNILKYLCGILFYLLFDEKCDIFENKTPIIIIGAGSAGISAATRLLENGIDDFLILEAESQIGGRIRSVEFGDGYVDLGAASCHGQKGNIVWEKLVQMNLTNLLRHTKVPNNFFLSSGKNVSEDVSNEVVHAMLEMLHYKRGSRNESMGLTYGKMYNDSITEKFGNDREKLEVAQSALHWLAHIVMCMEGTISWYDSRSKTSYQVCEGHQELIWKGAGYGIFLDILMGKYPDQRVQLPIDEKILLNKEVTKVSWSPTATKKRVEISCLDGSIYIARHVIFTPSLGVLKERAEDLFVPRLPENKMAAIENIGMGATMKVYLQYPSRWWRDEVSFNFVWGEDDKRDAMNVFPGQPSPIGESWITRLYSVEMLKENPRVLLVWITGDIVDVLETIDDDILLSGIEFTMNKFLGHIYDIPKPEKILRSTWYSNPNFRGTYSYQTLNTTDHIITDLMEPLRSSDGSPVIQFAGEATSPQHFSTVHGAIESGYREADRLIEMYTQ</sequence>
<reference evidence="2" key="2">
    <citation type="submission" date="2022-10" db="EMBL/GenBank/DDBJ databases">
        <authorList>
            <consortium name="ENA_rothamsted_submissions"/>
            <consortium name="culmorum"/>
            <person name="King R."/>
        </authorList>
    </citation>
    <scope>NUCLEOTIDE SEQUENCE</scope>
</reference>
<dbReference type="EMBL" id="OU896709">
    <property type="protein sequence ID" value="CAH1160234.1"/>
    <property type="molecule type" value="Genomic_DNA"/>
</dbReference>
<dbReference type="SUPFAM" id="SSF54373">
    <property type="entry name" value="FAD-linked reductases, C-terminal domain"/>
    <property type="match status" value="1"/>
</dbReference>
<evidence type="ECO:0000259" key="1">
    <source>
        <dbReference type="Pfam" id="PF01593"/>
    </source>
</evidence>
<dbReference type="GO" id="GO:0046592">
    <property type="term" value="F:polyamine oxidase activity"/>
    <property type="evidence" value="ECO:0007669"/>
    <property type="project" value="TreeGrafter"/>
</dbReference>
<dbReference type="Gene3D" id="3.50.50.60">
    <property type="entry name" value="FAD/NAD(P)-binding domain"/>
    <property type="match status" value="1"/>
</dbReference>
<proteinExistence type="predicted"/>
<keyword evidence="3" id="KW-1185">Reference proteome</keyword>
<dbReference type="OrthoDB" id="5046242at2759"/>
<organism evidence="2 3">
    <name type="scientific">Phaedon cochleariae</name>
    <name type="common">Mustard beetle</name>
    <dbReference type="NCBI Taxonomy" id="80249"/>
    <lineage>
        <taxon>Eukaryota</taxon>
        <taxon>Metazoa</taxon>
        <taxon>Ecdysozoa</taxon>
        <taxon>Arthropoda</taxon>
        <taxon>Hexapoda</taxon>
        <taxon>Insecta</taxon>
        <taxon>Pterygota</taxon>
        <taxon>Neoptera</taxon>
        <taxon>Endopterygota</taxon>
        <taxon>Coleoptera</taxon>
        <taxon>Polyphaga</taxon>
        <taxon>Cucujiformia</taxon>
        <taxon>Chrysomeloidea</taxon>
        <taxon>Chrysomelidae</taxon>
        <taxon>Chrysomelinae</taxon>
        <taxon>Chrysomelini</taxon>
        <taxon>Phaedon</taxon>
    </lineage>
</organism>
<dbReference type="PANTHER" id="PTHR10742">
    <property type="entry name" value="FLAVIN MONOAMINE OXIDASE"/>
    <property type="match status" value="1"/>
</dbReference>
<accession>A0A9P0DTF4</accession>
<name>A0A9P0DTF4_PHACE</name>
<dbReference type="PANTHER" id="PTHR10742:SF398">
    <property type="entry name" value="AMINE OXIDASE DOMAIN-CONTAINING PROTEIN-RELATED"/>
    <property type="match status" value="1"/>
</dbReference>
<reference evidence="2" key="1">
    <citation type="submission" date="2022-01" db="EMBL/GenBank/DDBJ databases">
        <authorList>
            <person name="King R."/>
        </authorList>
    </citation>
    <scope>NUCLEOTIDE SEQUENCE</scope>
</reference>
<feature type="domain" description="Amine oxidase" evidence="1">
    <location>
        <begin position="38"/>
        <end position="495"/>
    </location>
</feature>
<evidence type="ECO:0000313" key="2">
    <source>
        <dbReference type="EMBL" id="CAH1160234.1"/>
    </source>
</evidence>
<dbReference type="InterPro" id="IPR050281">
    <property type="entry name" value="Flavin_monoamine_oxidase"/>
</dbReference>
<dbReference type="PRINTS" id="PR00411">
    <property type="entry name" value="PNDRDTASEI"/>
</dbReference>
<dbReference type="Gene3D" id="3.90.660.10">
    <property type="match status" value="1"/>
</dbReference>
<dbReference type="Proteomes" id="UP001153737">
    <property type="component" value="Chromosome 3"/>
</dbReference>
<protein>
    <recommendedName>
        <fullName evidence="1">Amine oxidase domain-containing protein</fullName>
    </recommendedName>
</protein>
<dbReference type="InterPro" id="IPR036188">
    <property type="entry name" value="FAD/NAD-bd_sf"/>
</dbReference>